<evidence type="ECO:0000256" key="2">
    <source>
        <dbReference type="ARBA" id="ARBA00023002"/>
    </source>
</evidence>
<dbReference type="RefSeq" id="WP_224580814.1">
    <property type="nucleotide sequence ID" value="NZ_CP096255.1"/>
</dbReference>
<dbReference type="InterPro" id="IPR002347">
    <property type="entry name" value="SDR_fam"/>
</dbReference>
<protein>
    <submittedName>
        <fullName evidence="3">SDR family NAD(P)-dependent oxidoreductase</fullName>
    </submittedName>
</protein>
<keyword evidence="2" id="KW-0560">Oxidoreductase</keyword>
<dbReference type="InterPro" id="IPR036291">
    <property type="entry name" value="NAD(P)-bd_dom_sf"/>
</dbReference>
<evidence type="ECO:0000256" key="1">
    <source>
        <dbReference type="ARBA" id="ARBA00006484"/>
    </source>
</evidence>
<dbReference type="SUPFAM" id="SSF51735">
    <property type="entry name" value="NAD(P)-binding Rossmann-fold domains"/>
    <property type="match status" value="1"/>
</dbReference>
<comment type="similarity">
    <text evidence="1">Belongs to the short-chain dehydrogenases/reductases (SDR) family.</text>
</comment>
<sequence length="240" mass="25920">MIGASAGVGRALCEALAARGTALLLAARDAQDLDALAAHLRLVHGVEVRRVATDASVPSVCVEQIAAAASQFGQIDGLYFPIGASQPDDLGLLNAQDTLRIVNSNLTVVMAVTAHLLPQLLQQKRARIVGFGSIAAVRGRRANVVYSAAKRGLESYFESLRHLTVGSSVLVQFFRLGYVETQQSFGKRLLFPIVSPARVADYVMANADNDIGARFFPRFWAGIALAISWLPWLIFKKLNF</sequence>
<dbReference type="PANTHER" id="PTHR42901:SF1">
    <property type="entry name" value="ALCOHOL DEHYDROGENASE"/>
    <property type="match status" value="1"/>
</dbReference>
<dbReference type="PANTHER" id="PTHR42901">
    <property type="entry name" value="ALCOHOL DEHYDROGENASE"/>
    <property type="match status" value="1"/>
</dbReference>
<dbReference type="Pfam" id="PF00106">
    <property type="entry name" value="adh_short"/>
    <property type="match status" value="1"/>
</dbReference>
<dbReference type="EMBL" id="CP096255">
    <property type="protein sequence ID" value="UPT90407.1"/>
    <property type="molecule type" value="Genomic_DNA"/>
</dbReference>
<accession>A0A8T5VFZ3</accession>
<dbReference type="Proteomes" id="UP000551709">
    <property type="component" value="Chromosome"/>
</dbReference>
<evidence type="ECO:0000313" key="3">
    <source>
        <dbReference type="EMBL" id="UPT90407.1"/>
    </source>
</evidence>
<dbReference type="InterPro" id="IPR020904">
    <property type="entry name" value="Sc_DH/Rdtase_CS"/>
</dbReference>
<organism evidence="3 4">
    <name type="scientific">Bradyrhizobium barranii subsp. apii</name>
    <dbReference type="NCBI Taxonomy" id="2819348"/>
    <lineage>
        <taxon>Bacteria</taxon>
        <taxon>Pseudomonadati</taxon>
        <taxon>Pseudomonadota</taxon>
        <taxon>Alphaproteobacteria</taxon>
        <taxon>Hyphomicrobiales</taxon>
        <taxon>Nitrobacteraceae</taxon>
        <taxon>Bradyrhizobium</taxon>
        <taxon>Bradyrhizobium barranii</taxon>
    </lineage>
</organism>
<reference evidence="3 4" key="1">
    <citation type="journal article" date="2017" name="Syst. Appl. Microbiol.">
        <title>Soybeans inoculated with root zone soils of Canadian native legumes harbour diverse and novel Bradyrhizobium spp. that possess agricultural potential.</title>
        <authorList>
            <person name="Bromfield E.S.P."/>
            <person name="Cloutier S."/>
            <person name="Tambong J.T."/>
            <person name="Tran Thi T.V."/>
        </authorList>
    </citation>
    <scope>NUCLEOTIDE SEQUENCE [LARGE SCALE GENOMIC DNA]</scope>
    <source>
        <strain evidence="3 4">1S5</strain>
    </source>
</reference>
<name>A0A8T5VFZ3_9BRAD</name>
<proteinExistence type="inferred from homology"/>
<dbReference type="GO" id="GO:0016491">
    <property type="term" value="F:oxidoreductase activity"/>
    <property type="evidence" value="ECO:0007669"/>
    <property type="project" value="UniProtKB-KW"/>
</dbReference>
<dbReference type="AlphaFoldDB" id="A0A8T5VFZ3"/>
<dbReference type="GO" id="GO:0005829">
    <property type="term" value="C:cytosol"/>
    <property type="evidence" value="ECO:0007669"/>
    <property type="project" value="TreeGrafter"/>
</dbReference>
<evidence type="ECO:0000313" key="4">
    <source>
        <dbReference type="Proteomes" id="UP000551709"/>
    </source>
</evidence>
<dbReference type="PROSITE" id="PS00061">
    <property type="entry name" value="ADH_SHORT"/>
    <property type="match status" value="1"/>
</dbReference>
<dbReference type="Gene3D" id="3.40.50.720">
    <property type="entry name" value="NAD(P)-binding Rossmann-like Domain"/>
    <property type="match status" value="1"/>
</dbReference>
<gene>
    <name evidence="3" type="ORF">HAP41_0000016615</name>
</gene>